<dbReference type="Pfam" id="PF01225">
    <property type="entry name" value="Mur_ligase"/>
    <property type="match status" value="1"/>
</dbReference>
<dbReference type="InterPro" id="IPR005863">
    <property type="entry name" value="UDP-N-AcMur_synth"/>
</dbReference>
<evidence type="ECO:0000259" key="14">
    <source>
        <dbReference type="Pfam" id="PF08245"/>
    </source>
</evidence>
<keyword evidence="16" id="KW-1185">Reference proteome</keyword>
<dbReference type="NCBIfam" id="TIGR01143">
    <property type="entry name" value="murF"/>
    <property type="match status" value="1"/>
</dbReference>
<dbReference type="UniPathway" id="UPA00219"/>
<dbReference type="EMBL" id="CP047656">
    <property type="protein sequence ID" value="QHJ13146.1"/>
    <property type="molecule type" value="Genomic_DNA"/>
</dbReference>
<evidence type="ECO:0000259" key="12">
    <source>
        <dbReference type="Pfam" id="PF01225"/>
    </source>
</evidence>
<reference evidence="15 16" key="1">
    <citation type="submission" date="2019-12" db="EMBL/GenBank/DDBJ databases">
        <title>Genome sequencing and assembly of endphytes of Porphyra tenera.</title>
        <authorList>
            <person name="Park J.M."/>
            <person name="Shin R."/>
            <person name="Jo S.H."/>
        </authorList>
    </citation>
    <scope>NUCLEOTIDE SEQUENCE [LARGE SCALE GENOMIC DNA]</scope>
    <source>
        <strain evidence="15 16">GPM4</strain>
    </source>
</reference>
<keyword evidence="1 10" id="KW-0963">Cytoplasm</keyword>
<dbReference type="EC" id="6.3.2.10" evidence="10 11"/>
<dbReference type="Pfam" id="PF08245">
    <property type="entry name" value="Mur_ligase_M"/>
    <property type="match status" value="1"/>
</dbReference>
<dbReference type="OrthoDB" id="9801978at2"/>
<evidence type="ECO:0000256" key="4">
    <source>
        <dbReference type="ARBA" id="ARBA00022741"/>
    </source>
</evidence>
<evidence type="ECO:0000256" key="2">
    <source>
        <dbReference type="ARBA" id="ARBA00022598"/>
    </source>
</evidence>
<feature type="domain" description="Mur ligase N-terminal catalytic" evidence="12">
    <location>
        <begin position="30"/>
        <end position="84"/>
    </location>
</feature>
<gene>
    <name evidence="10" type="primary">murF</name>
    <name evidence="15" type="ORF">FX988_03405</name>
</gene>
<dbReference type="PANTHER" id="PTHR43024:SF1">
    <property type="entry name" value="UDP-N-ACETYLMURAMOYL-TRIPEPTIDE--D-ALANYL-D-ALANINE LIGASE"/>
    <property type="match status" value="1"/>
</dbReference>
<name>A0A857JNT3_9ALTE</name>
<keyword evidence="9 10" id="KW-0961">Cell wall biogenesis/degradation</keyword>
<protein>
    <recommendedName>
        <fullName evidence="10 11">UDP-N-acetylmuramoyl-tripeptide--D-alanyl-D-alanine ligase</fullName>
        <ecNumber evidence="10 11">6.3.2.10</ecNumber>
    </recommendedName>
    <alternativeName>
        <fullName evidence="10">D-alanyl-D-alanine-adding enzyme</fullName>
    </alternativeName>
</protein>
<evidence type="ECO:0000313" key="16">
    <source>
        <dbReference type="Proteomes" id="UP000464524"/>
    </source>
</evidence>
<evidence type="ECO:0000256" key="9">
    <source>
        <dbReference type="ARBA" id="ARBA00023316"/>
    </source>
</evidence>
<dbReference type="KEGG" id="pmes:FX988_03405"/>
<evidence type="ECO:0000256" key="3">
    <source>
        <dbReference type="ARBA" id="ARBA00022618"/>
    </source>
</evidence>
<keyword evidence="5 10" id="KW-0067">ATP-binding</keyword>
<evidence type="ECO:0000259" key="13">
    <source>
        <dbReference type="Pfam" id="PF02875"/>
    </source>
</evidence>
<keyword evidence="4 10" id="KW-0547">Nucleotide-binding</keyword>
<dbReference type="InterPro" id="IPR013221">
    <property type="entry name" value="Mur_ligase_cen"/>
</dbReference>
<dbReference type="Pfam" id="PF02875">
    <property type="entry name" value="Mur_ligase_C"/>
    <property type="match status" value="1"/>
</dbReference>
<keyword evidence="6 10" id="KW-0133">Cell shape</keyword>
<evidence type="ECO:0000313" key="15">
    <source>
        <dbReference type="EMBL" id="QHJ13146.1"/>
    </source>
</evidence>
<comment type="function">
    <text evidence="10 11">Involved in cell wall formation. Catalyzes the final step in the synthesis of UDP-N-acetylmuramoyl-pentapeptide, the precursor of murein.</text>
</comment>
<organism evidence="15 16">
    <name type="scientific">Paraglaciecola mesophila</name>
    <dbReference type="NCBI Taxonomy" id="197222"/>
    <lineage>
        <taxon>Bacteria</taxon>
        <taxon>Pseudomonadati</taxon>
        <taxon>Pseudomonadota</taxon>
        <taxon>Gammaproteobacteria</taxon>
        <taxon>Alteromonadales</taxon>
        <taxon>Alteromonadaceae</taxon>
        <taxon>Paraglaciecola</taxon>
    </lineage>
</organism>
<dbReference type="Proteomes" id="UP000464524">
    <property type="component" value="Chromosome"/>
</dbReference>
<dbReference type="Gene3D" id="3.40.1190.10">
    <property type="entry name" value="Mur-like, catalytic domain"/>
    <property type="match status" value="1"/>
</dbReference>
<evidence type="ECO:0000256" key="8">
    <source>
        <dbReference type="ARBA" id="ARBA00023306"/>
    </source>
</evidence>
<proteinExistence type="inferred from homology"/>
<dbReference type="GO" id="GO:0005524">
    <property type="term" value="F:ATP binding"/>
    <property type="evidence" value="ECO:0007669"/>
    <property type="project" value="UniProtKB-UniRule"/>
</dbReference>
<dbReference type="InterPro" id="IPR035911">
    <property type="entry name" value="MurE/MurF_N"/>
</dbReference>
<dbReference type="InterPro" id="IPR004101">
    <property type="entry name" value="Mur_ligase_C"/>
</dbReference>
<comment type="pathway">
    <text evidence="10 11">Cell wall biogenesis; peptidoglycan biosynthesis.</text>
</comment>
<dbReference type="SUPFAM" id="SSF63418">
    <property type="entry name" value="MurE/MurF N-terminal domain"/>
    <property type="match status" value="1"/>
</dbReference>
<dbReference type="Gene3D" id="3.90.190.20">
    <property type="entry name" value="Mur ligase, C-terminal domain"/>
    <property type="match status" value="1"/>
</dbReference>
<feature type="binding site" evidence="10">
    <location>
        <begin position="113"/>
        <end position="119"/>
    </location>
    <ligand>
        <name>ATP</name>
        <dbReference type="ChEBI" id="CHEBI:30616"/>
    </ligand>
</feature>
<comment type="similarity">
    <text evidence="10">Belongs to the MurCDEF family. MurF subfamily.</text>
</comment>
<comment type="subcellular location">
    <subcellularLocation>
        <location evidence="10 11">Cytoplasm</location>
    </subcellularLocation>
</comment>
<dbReference type="SUPFAM" id="SSF53623">
    <property type="entry name" value="MurD-like peptide ligases, catalytic domain"/>
    <property type="match status" value="1"/>
</dbReference>
<comment type="catalytic activity">
    <reaction evidence="10 11">
        <text>D-alanyl-D-alanine + UDP-N-acetyl-alpha-D-muramoyl-L-alanyl-gamma-D-glutamyl-meso-2,6-diaminopimelate + ATP = UDP-N-acetyl-alpha-D-muramoyl-L-alanyl-gamma-D-glutamyl-meso-2,6-diaminopimeloyl-D-alanyl-D-alanine + ADP + phosphate + H(+)</text>
        <dbReference type="Rhea" id="RHEA:28374"/>
        <dbReference type="ChEBI" id="CHEBI:15378"/>
        <dbReference type="ChEBI" id="CHEBI:30616"/>
        <dbReference type="ChEBI" id="CHEBI:43474"/>
        <dbReference type="ChEBI" id="CHEBI:57822"/>
        <dbReference type="ChEBI" id="CHEBI:61386"/>
        <dbReference type="ChEBI" id="CHEBI:83905"/>
        <dbReference type="ChEBI" id="CHEBI:456216"/>
        <dbReference type="EC" id="6.3.2.10"/>
    </reaction>
</comment>
<keyword evidence="7 10" id="KW-0573">Peptidoglycan synthesis</keyword>
<accession>A0A857JNT3</accession>
<dbReference type="RefSeq" id="WP_160181266.1">
    <property type="nucleotide sequence ID" value="NZ_CP047656.1"/>
</dbReference>
<sequence>MIPVSLTWIAQQVQGELIRSENSIAANAIIQGVSTDTRQINPDDLFIALSGPNFDGHKFIDKAQQGGAVAAIVSRKVDTELAQILVSDTKEALGRLGQAIKREVAPKTVAITGSSGKTTVKEMVAAILSRRGKVLATKGNFNNDIGVPLTLLRLEADHEFAVVELGANHLGEIAYTTELVKPDVATIVNAAAAHLEGFGSLLGVARAKSEIFKGLGKDGLAIFNADSQFYAFWHGKYEHLRNQAFSTKDEVDYYAQDVVLGLNGCADFLMVTPLGKVSISLPLPGIHNVSNALVSAALAIEVGANLQDVQDGLQYMAQVSGRLQVKQLSGQVKVLDDTYNANVASVNAAIDLLGSFAGRKVLVLGDMAELGERARFYHQQVGEYAKEKGVDDLYTLGVLSQSASDVYQKSGYHFSDKDKLVAALAENLATEKRDISILVKGSRSARMELVVEALEASPVGKFERFRELIAC</sequence>
<dbReference type="GO" id="GO:0051301">
    <property type="term" value="P:cell division"/>
    <property type="evidence" value="ECO:0007669"/>
    <property type="project" value="UniProtKB-KW"/>
</dbReference>
<dbReference type="InterPro" id="IPR036615">
    <property type="entry name" value="Mur_ligase_C_dom_sf"/>
</dbReference>
<dbReference type="InterPro" id="IPR051046">
    <property type="entry name" value="MurCDEF_CellWall_CoF430Synth"/>
</dbReference>
<evidence type="ECO:0000256" key="6">
    <source>
        <dbReference type="ARBA" id="ARBA00022960"/>
    </source>
</evidence>
<dbReference type="GO" id="GO:0071555">
    <property type="term" value="P:cell wall organization"/>
    <property type="evidence" value="ECO:0007669"/>
    <property type="project" value="UniProtKB-KW"/>
</dbReference>
<dbReference type="HAMAP" id="MF_02019">
    <property type="entry name" value="MurF"/>
    <property type="match status" value="1"/>
</dbReference>
<dbReference type="GO" id="GO:0047480">
    <property type="term" value="F:UDP-N-acetylmuramoyl-tripeptide-D-alanyl-D-alanine ligase activity"/>
    <property type="evidence" value="ECO:0007669"/>
    <property type="project" value="UniProtKB-UniRule"/>
</dbReference>
<feature type="domain" description="Mur ligase central" evidence="14">
    <location>
        <begin position="111"/>
        <end position="299"/>
    </location>
</feature>
<dbReference type="InterPro" id="IPR036565">
    <property type="entry name" value="Mur-like_cat_sf"/>
</dbReference>
<keyword evidence="2 10" id="KW-0436">Ligase</keyword>
<evidence type="ECO:0000256" key="7">
    <source>
        <dbReference type="ARBA" id="ARBA00022984"/>
    </source>
</evidence>
<dbReference type="PANTHER" id="PTHR43024">
    <property type="entry name" value="UDP-N-ACETYLMURAMOYL-TRIPEPTIDE--D-ALANYL-D-ALANINE LIGASE"/>
    <property type="match status" value="1"/>
</dbReference>
<dbReference type="Gene3D" id="3.40.1390.10">
    <property type="entry name" value="MurE/MurF, N-terminal domain"/>
    <property type="match status" value="1"/>
</dbReference>
<dbReference type="InterPro" id="IPR000713">
    <property type="entry name" value="Mur_ligase_N"/>
</dbReference>
<evidence type="ECO:0000256" key="5">
    <source>
        <dbReference type="ARBA" id="ARBA00022840"/>
    </source>
</evidence>
<dbReference type="GO" id="GO:0008360">
    <property type="term" value="P:regulation of cell shape"/>
    <property type="evidence" value="ECO:0007669"/>
    <property type="project" value="UniProtKB-KW"/>
</dbReference>
<evidence type="ECO:0000256" key="10">
    <source>
        <dbReference type="HAMAP-Rule" id="MF_02019"/>
    </source>
</evidence>
<feature type="domain" description="Mur ligase C-terminal" evidence="13">
    <location>
        <begin position="321"/>
        <end position="443"/>
    </location>
</feature>
<keyword evidence="3 10" id="KW-0132">Cell division</keyword>
<dbReference type="AlphaFoldDB" id="A0A857JNT3"/>
<evidence type="ECO:0000256" key="1">
    <source>
        <dbReference type="ARBA" id="ARBA00022490"/>
    </source>
</evidence>
<dbReference type="SUPFAM" id="SSF53244">
    <property type="entry name" value="MurD-like peptide ligases, peptide-binding domain"/>
    <property type="match status" value="1"/>
</dbReference>
<dbReference type="GO" id="GO:0005737">
    <property type="term" value="C:cytoplasm"/>
    <property type="evidence" value="ECO:0007669"/>
    <property type="project" value="UniProtKB-SubCell"/>
</dbReference>
<keyword evidence="8 10" id="KW-0131">Cell cycle</keyword>
<evidence type="ECO:0000256" key="11">
    <source>
        <dbReference type="RuleBase" id="RU004136"/>
    </source>
</evidence>
<dbReference type="GO" id="GO:0009252">
    <property type="term" value="P:peptidoglycan biosynthetic process"/>
    <property type="evidence" value="ECO:0007669"/>
    <property type="project" value="UniProtKB-UniRule"/>
</dbReference>